<dbReference type="Proteomes" id="UP000807504">
    <property type="component" value="Unassembled WGS sequence"/>
</dbReference>
<evidence type="ECO:0000313" key="3">
    <source>
        <dbReference type="Proteomes" id="UP000807504"/>
    </source>
</evidence>
<feature type="region of interest" description="Disordered" evidence="1">
    <location>
        <begin position="659"/>
        <end position="703"/>
    </location>
</feature>
<feature type="compositionally biased region" description="Polar residues" evidence="1">
    <location>
        <begin position="515"/>
        <end position="531"/>
    </location>
</feature>
<feature type="region of interest" description="Disordered" evidence="1">
    <location>
        <begin position="505"/>
        <end position="536"/>
    </location>
</feature>
<name>A0A8T0EM37_ARGBR</name>
<protein>
    <submittedName>
        <fullName evidence="2">Uncharacterized protein</fullName>
    </submittedName>
</protein>
<keyword evidence="3" id="KW-1185">Reference proteome</keyword>
<reference evidence="2" key="2">
    <citation type="submission" date="2020-06" db="EMBL/GenBank/DDBJ databases">
        <authorList>
            <person name="Sheffer M."/>
        </authorList>
    </citation>
    <scope>NUCLEOTIDE SEQUENCE</scope>
</reference>
<dbReference type="EMBL" id="JABXBU010002227">
    <property type="protein sequence ID" value="KAF8773595.1"/>
    <property type="molecule type" value="Genomic_DNA"/>
</dbReference>
<comment type="caution">
    <text evidence="2">The sequence shown here is derived from an EMBL/GenBank/DDBJ whole genome shotgun (WGS) entry which is preliminary data.</text>
</comment>
<sequence>MDLNEIILKLPESQKRDLIEKLLYAFSLQNGGIDTASKDSAGNSSKDLKKSVNLSNSTPEKSLKQKTLDNWIVKSKTLSSNCEKELVKEAGESSRNVESEEGKKLEKSSKLDNAINKKKLMVLLNREDCPESVQKSSEHSELCSETNLSSPINIKSPINKNKHVSENFDQQNNTPEQHSPILTRSYNLRARGVIDEKLCDETNNSMASSAECKDNDKILKPIHKSATKQKQKLKTSLGKDISTNSNFVEMDYDQKTNSCNDKTSEDNIKNSECKTSPTLFQSESERTLVDGNKITVTDENPTIVELDPSLVVKGKRKRTCTDKENKKICTSSAVQKSSDNQESAVTELNENNKSAEYVPSKKVTKVSVINTDSTELTVGKTAQLPGTVVSASPSQEQITTNNIKSVSKLKLKKTIKSKVKSDMASYEKIKLDPAASKMKKKNLTSQEVNSDITINIDFQRISDEQLESEKNSETQIKVCTKETEKLLTKDIKSVTAINGDSKRISRKRGCENKRMVTTKNSSLSDQEPTSKNNDKDCTTSINFLSKMSPSQNKEFTKETNELLIKETNILTPINAKKMYKKKGKVSAKNSLISDSEQSSINNDEVSIISSETSSVDSLRNLTSQSKKFPKVTEESLIKGIDTVIQLDVSSKKIYRKKSNDNKSKISTKNNLISESEQSPKSNDMDSFTLETSSIDSSKNSLSRSKKFVKDTEESLIKDTPTETTLNIKSKKICRKKSCQNKIQISAKKSLVIDSEKTSKINEMDNITPSEASSQCKELAKATEELLSIETQIGANSKKRYRKKSNENRSKVVAETNLISNSEPASKNSDKDNIISTSTDSSNNSPSQNKKFSKETEALLIEDTTVTSKNNGRNNINSIETSLIDSSETSIPKDISTKQISSSDTEATISLSRDNYSKPINAFTLSDDHSIKNSKSLNSDSRNELNILNEMKETEEDLSKKSNAGSLNGPQTYDNIQESSEVSSVSKKVNTLKKKTVMQLPSNSKKKLKVIKDESSSNNLSIENENLCLKKNGSKKIVVSRKIKLGPDSNKEHSVVPIAKSMANSSHSNAVKEPNEHLFKNSKVNNKLGRTQKKTVRFQNSKKVKESHSKKENNLESQIMCNSNISKNGEMEELNCSLVNESSTKNKLHKGTNLSMIQTDNLEGEKENRDIIKNMEEETEKATDFIVNNSNNTDSAEINFKDPVECDEKMKHNYEAFCKVKEVLKVIGISIEELFENSEMINSLKSAPPDGVYFISKCKSDSKMSVHMHESKKELRNILNKLKRKYNDEAK</sequence>
<gene>
    <name evidence="2" type="ORF">HNY73_016242</name>
</gene>
<feature type="region of interest" description="Disordered" evidence="1">
    <location>
        <begin position="86"/>
        <end position="109"/>
    </location>
</feature>
<evidence type="ECO:0000313" key="2">
    <source>
        <dbReference type="EMBL" id="KAF8773595.1"/>
    </source>
</evidence>
<feature type="compositionally biased region" description="Polar residues" evidence="1">
    <location>
        <begin position="35"/>
        <end position="45"/>
    </location>
</feature>
<organism evidence="2 3">
    <name type="scientific">Argiope bruennichi</name>
    <name type="common">Wasp spider</name>
    <name type="synonym">Aranea bruennichi</name>
    <dbReference type="NCBI Taxonomy" id="94029"/>
    <lineage>
        <taxon>Eukaryota</taxon>
        <taxon>Metazoa</taxon>
        <taxon>Ecdysozoa</taxon>
        <taxon>Arthropoda</taxon>
        <taxon>Chelicerata</taxon>
        <taxon>Arachnida</taxon>
        <taxon>Araneae</taxon>
        <taxon>Araneomorphae</taxon>
        <taxon>Entelegynae</taxon>
        <taxon>Araneoidea</taxon>
        <taxon>Araneidae</taxon>
        <taxon>Argiope</taxon>
    </lineage>
</organism>
<feature type="region of interest" description="Disordered" evidence="1">
    <location>
        <begin position="795"/>
        <end position="852"/>
    </location>
</feature>
<evidence type="ECO:0000256" key="1">
    <source>
        <dbReference type="SAM" id="MobiDB-lite"/>
    </source>
</evidence>
<feature type="compositionally biased region" description="Polar residues" evidence="1">
    <location>
        <begin position="664"/>
        <end position="702"/>
    </location>
</feature>
<feature type="compositionally biased region" description="Polar residues" evidence="1">
    <location>
        <begin position="816"/>
        <end position="826"/>
    </location>
</feature>
<accession>A0A8T0EM37</accession>
<proteinExistence type="predicted"/>
<feature type="compositionally biased region" description="Low complexity" evidence="1">
    <location>
        <begin position="833"/>
        <end position="846"/>
    </location>
</feature>
<reference evidence="2" key="1">
    <citation type="journal article" date="2020" name="bioRxiv">
        <title>Chromosome-level reference genome of the European wasp spider Argiope bruennichi: a resource for studies on range expansion and evolutionary adaptation.</title>
        <authorList>
            <person name="Sheffer M.M."/>
            <person name="Hoppe A."/>
            <person name="Krehenwinkel H."/>
            <person name="Uhl G."/>
            <person name="Kuss A.W."/>
            <person name="Jensen L."/>
            <person name="Jensen C."/>
            <person name="Gillespie R.G."/>
            <person name="Hoff K.J."/>
            <person name="Prost S."/>
        </authorList>
    </citation>
    <scope>NUCLEOTIDE SEQUENCE</scope>
</reference>
<feature type="compositionally biased region" description="Basic and acidic residues" evidence="1">
    <location>
        <begin position="505"/>
        <end position="514"/>
    </location>
</feature>
<feature type="region of interest" description="Disordered" evidence="1">
    <location>
        <begin position="35"/>
        <end position="66"/>
    </location>
</feature>